<dbReference type="Proteomes" id="UP000639772">
    <property type="component" value="Chromosome 12"/>
</dbReference>
<dbReference type="SUPFAM" id="SSF101941">
    <property type="entry name" value="NAC domain"/>
    <property type="match status" value="1"/>
</dbReference>
<keyword evidence="3" id="KW-0238">DNA-binding</keyword>
<dbReference type="OrthoDB" id="1921961at2759"/>
<keyword evidence="9" id="KW-1185">Reference proteome</keyword>
<feature type="domain" description="NAC" evidence="6">
    <location>
        <begin position="8"/>
        <end position="161"/>
    </location>
</feature>
<dbReference type="AlphaFoldDB" id="A0A835PPD5"/>
<dbReference type="GO" id="GO:0003677">
    <property type="term" value="F:DNA binding"/>
    <property type="evidence" value="ECO:0007669"/>
    <property type="project" value="UniProtKB-KW"/>
</dbReference>
<reference evidence="9 10" key="1">
    <citation type="journal article" date="2020" name="Nat. Food">
        <title>A phased Vanilla planifolia genome enables genetic improvement of flavour and production.</title>
        <authorList>
            <person name="Hasing T."/>
            <person name="Tang H."/>
            <person name="Brym M."/>
            <person name="Khazi F."/>
            <person name="Huang T."/>
            <person name="Chambers A.H."/>
        </authorList>
    </citation>
    <scope>NUCLEOTIDE SEQUENCE [LARGE SCALE GENOMIC DNA]</scope>
    <source>
        <tissue evidence="7">Leaf</tissue>
    </source>
</reference>
<dbReference type="InterPro" id="IPR003441">
    <property type="entry name" value="NAC-dom"/>
</dbReference>
<dbReference type="Proteomes" id="UP000636800">
    <property type="component" value="Chromosome 12"/>
</dbReference>
<evidence type="ECO:0000256" key="2">
    <source>
        <dbReference type="ARBA" id="ARBA00023015"/>
    </source>
</evidence>
<sequence>MEYLCPSLPPGFRFHPTDEELILHYLCKKAESAPCPVRVIADVDIYKFNPWDLPAKALFGEREWYFFSPRDRKYPNGARPNRTAASGYWKATGTEKPILMSRANKIIGFKKALVFCRGRPPKCVKTSWMMHEYRVAETRHKQPTKFSMRLDELVLCRIYRKTSRHHSVPAAEDEGTQNLANTKVMNKSFSVSDLLVEEAEFSPLLETPVTLSLSSDVAQPSPNISQCFNTENSYRNGSYFLEEGQITHRPMLLNNVQMHFHIANQLDVSQPFLSQQLLTDPLLEMP</sequence>
<evidence type="ECO:0000259" key="6">
    <source>
        <dbReference type="PROSITE" id="PS51005"/>
    </source>
</evidence>
<gene>
    <name evidence="8" type="ORF">HPP92_022606</name>
    <name evidence="7" type="ORF">HPP92_022887</name>
</gene>
<dbReference type="Pfam" id="PF02365">
    <property type="entry name" value="NAM"/>
    <property type="match status" value="1"/>
</dbReference>
<organism evidence="7 9">
    <name type="scientific">Vanilla planifolia</name>
    <name type="common">Vanilla</name>
    <dbReference type="NCBI Taxonomy" id="51239"/>
    <lineage>
        <taxon>Eukaryota</taxon>
        <taxon>Viridiplantae</taxon>
        <taxon>Streptophyta</taxon>
        <taxon>Embryophyta</taxon>
        <taxon>Tracheophyta</taxon>
        <taxon>Spermatophyta</taxon>
        <taxon>Magnoliopsida</taxon>
        <taxon>Liliopsida</taxon>
        <taxon>Asparagales</taxon>
        <taxon>Orchidaceae</taxon>
        <taxon>Vanilloideae</taxon>
        <taxon>Vanilleae</taxon>
        <taxon>Vanilla</taxon>
    </lineage>
</organism>
<evidence type="ECO:0000256" key="1">
    <source>
        <dbReference type="ARBA" id="ARBA00004123"/>
    </source>
</evidence>
<dbReference type="Gene3D" id="2.170.150.80">
    <property type="entry name" value="NAC domain"/>
    <property type="match status" value="1"/>
</dbReference>
<name>A0A835PPD5_VANPL</name>
<dbReference type="InterPro" id="IPR036093">
    <property type="entry name" value="NAC_dom_sf"/>
</dbReference>
<comment type="caution">
    <text evidence="7">The sequence shown here is derived from an EMBL/GenBank/DDBJ whole genome shotgun (WGS) entry which is preliminary data.</text>
</comment>
<evidence type="ECO:0000256" key="4">
    <source>
        <dbReference type="ARBA" id="ARBA00023163"/>
    </source>
</evidence>
<evidence type="ECO:0000313" key="10">
    <source>
        <dbReference type="Proteomes" id="UP000639772"/>
    </source>
</evidence>
<dbReference type="EMBL" id="JADCNL010000012">
    <property type="protein sequence ID" value="KAG0457730.1"/>
    <property type="molecule type" value="Genomic_DNA"/>
</dbReference>
<proteinExistence type="predicted"/>
<accession>A0A835PPD5</accession>
<evidence type="ECO:0000313" key="7">
    <source>
        <dbReference type="EMBL" id="KAG0457730.1"/>
    </source>
</evidence>
<dbReference type="PROSITE" id="PS51005">
    <property type="entry name" value="NAC"/>
    <property type="match status" value="1"/>
</dbReference>
<dbReference type="PANTHER" id="PTHR31719">
    <property type="entry name" value="NAC TRANSCRIPTION FACTOR 56"/>
    <property type="match status" value="1"/>
</dbReference>
<dbReference type="GO" id="GO:0005634">
    <property type="term" value="C:nucleus"/>
    <property type="evidence" value="ECO:0007669"/>
    <property type="project" value="UniProtKB-SubCell"/>
</dbReference>
<evidence type="ECO:0000313" key="8">
    <source>
        <dbReference type="EMBL" id="KAG0459478.1"/>
    </source>
</evidence>
<dbReference type="PANTHER" id="PTHR31719:SF201">
    <property type="entry name" value="NAC TRANSCRIPTION FACTOR 47"/>
    <property type="match status" value="1"/>
</dbReference>
<dbReference type="FunFam" id="2.170.150.80:FF:000008">
    <property type="entry name" value="NAC domain-containing protein 72-like"/>
    <property type="match status" value="1"/>
</dbReference>
<comment type="subcellular location">
    <subcellularLocation>
        <location evidence="1">Nucleus</location>
    </subcellularLocation>
</comment>
<evidence type="ECO:0000256" key="5">
    <source>
        <dbReference type="ARBA" id="ARBA00023242"/>
    </source>
</evidence>
<keyword evidence="4" id="KW-0804">Transcription</keyword>
<keyword evidence="5" id="KW-0539">Nucleus</keyword>
<dbReference type="EMBL" id="JADCNM010000012">
    <property type="protein sequence ID" value="KAG0459478.1"/>
    <property type="molecule type" value="Genomic_DNA"/>
</dbReference>
<evidence type="ECO:0000256" key="3">
    <source>
        <dbReference type="ARBA" id="ARBA00023125"/>
    </source>
</evidence>
<keyword evidence="2" id="KW-0805">Transcription regulation</keyword>
<protein>
    <recommendedName>
        <fullName evidence="6">NAC domain-containing protein</fullName>
    </recommendedName>
</protein>
<dbReference type="GO" id="GO:0006355">
    <property type="term" value="P:regulation of DNA-templated transcription"/>
    <property type="evidence" value="ECO:0007669"/>
    <property type="project" value="InterPro"/>
</dbReference>
<evidence type="ECO:0000313" key="9">
    <source>
        <dbReference type="Proteomes" id="UP000636800"/>
    </source>
</evidence>